<dbReference type="PANTHER" id="PTHR31126">
    <property type="entry name" value="TYROSINE-PROTEIN PHOSPHATASE"/>
    <property type="match status" value="1"/>
</dbReference>
<dbReference type="GO" id="GO:0004721">
    <property type="term" value="F:phosphoprotein phosphatase activity"/>
    <property type="evidence" value="ECO:0007669"/>
    <property type="project" value="InterPro"/>
</dbReference>
<dbReference type="AlphaFoldDB" id="A0A1M5ERI4"/>
<dbReference type="InterPro" id="IPR016130">
    <property type="entry name" value="Tyr_Pase_AS"/>
</dbReference>
<keyword evidence="3" id="KW-1185">Reference proteome</keyword>
<dbReference type="InterPro" id="IPR029021">
    <property type="entry name" value="Prot-tyrosine_phosphatase-like"/>
</dbReference>
<accession>A0A1M5ERI4</accession>
<dbReference type="Pfam" id="PF13350">
    <property type="entry name" value="Y_phosphatase3"/>
    <property type="match status" value="1"/>
</dbReference>
<dbReference type="PANTHER" id="PTHR31126:SF1">
    <property type="entry name" value="TYROSINE SPECIFIC PROTEIN PHOSPHATASES DOMAIN-CONTAINING PROTEIN"/>
    <property type="match status" value="1"/>
</dbReference>
<dbReference type="PROSITE" id="PS00383">
    <property type="entry name" value="TYR_PHOSPHATASE_1"/>
    <property type="match status" value="1"/>
</dbReference>
<sequence length="260" mass="29223">MGCLSIIHSQSLPMKPPFTRSLPLPETSNFRDLGGYTGHAGQTVKWRSLFRSDHLAALQPGDLADFHALHIRYAVDFRGDAERQAQGYSLPDLEQIALPVEPQVVQRARDLLDAGETLTAAQTHHLMEDTYAAFVLHNQPQFSGFLRLLLERPAPLVFHCTAGKDRTGFAAALLLEVLGVSREDIMQDYLLTNALYRHPIQSRLLLPPDALQVLWRVHPDFLNRAYQTMQAHYGSVDGYLRDALGIGDAEREQLRSLYLT</sequence>
<dbReference type="SUPFAM" id="SSF52799">
    <property type="entry name" value="(Phosphotyrosine protein) phosphatases II"/>
    <property type="match status" value="1"/>
</dbReference>
<dbReference type="Gene3D" id="3.90.190.10">
    <property type="entry name" value="Protein tyrosine phosphatase superfamily"/>
    <property type="match status" value="1"/>
</dbReference>
<dbReference type="STRING" id="1122156.SAMN02745117_02655"/>
<comment type="similarity">
    <text evidence="1">Belongs to the protein-tyrosine phosphatase family.</text>
</comment>
<name>A0A1M5ERI4_9BURK</name>
<reference evidence="2 3" key="1">
    <citation type="submission" date="2016-11" db="EMBL/GenBank/DDBJ databases">
        <authorList>
            <person name="Jaros S."/>
            <person name="Januszkiewicz K."/>
            <person name="Wedrychowicz H."/>
        </authorList>
    </citation>
    <scope>NUCLEOTIDE SEQUENCE [LARGE SCALE GENOMIC DNA]</scope>
    <source>
        <strain evidence="2 3">DSM 16112</strain>
    </source>
</reference>
<dbReference type="InterPro" id="IPR026893">
    <property type="entry name" value="Tyr/Ser_Pase_IphP-type"/>
</dbReference>
<protein>
    <submittedName>
        <fullName evidence="2">Protein-tyrosine phosphatase</fullName>
    </submittedName>
</protein>
<dbReference type="Proteomes" id="UP000184327">
    <property type="component" value="Unassembled WGS sequence"/>
</dbReference>
<gene>
    <name evidence="2" type="ORF">SAMN02745117_02655</name>
</gene>
<evidence type="ECO:0000256" key="1">
    <source>
        <dbReference type="ARBA" id="ARBA00009580"/>
    </source>
</evidence>
<dbReference type="EMBL" id="FQUZ01000044">
    <property type="protein sequence ID" value="SHF81875.1"/>
    <property type="molecule type" value="Genomic_DNA"/>
</dbReference>
<proteinExistence type="inferred from homology"/>
<evidence type="ECO:0000313" key="3">
    <source>
        <dbReference type="Proteomes" id="UP000184327"/>
    </source>
</evidence>
<evidence type="ECO:0000313" key="2">
    <source>
        <dbReference type="EMBL" id="SHF81875.1"/>
    </source>
</evidence>
<organism evidence="2 3">
    <name type="scientific">Lampropedia hyalina DSM 16112</name>
    <dbReference type="NCBI Taxonomy" id="1122156"/>
    <lineage>
        <taxon>Bacteria</taxon>
        <taxon>Pseudomonadati</taxon>
        <taxon>Pseudomonadota</taxon>
        <taxon>Betaproteobacteria</taxon>
        <taxon>Burkholderiales</taxon>
        <taxon>Comamonadaceae</taxon>
        <taxon>Lampropedia</taxon>
    </lineage>
</organism>